<dbReference type="OrthoDB" id="9255964at2"/>
<keyword evidence="1" id="KW-0472">Membrane</keyword>
<dbReference type="RefSeq" id="WP_046006977.1">
    <property type="nucleotide sequence ID" value="NZ_JXYA01000059.1"/>
</dbReference>
<keyword evidence="1" id="KW-1133">Transmembrane helix</keyword>
<feature type="transmembrane region" description="Helical" evidence="1">
    <location>
        <begin position="6"/>
        <end position="24"/>
    </location>
</feature>
<name>A0A0F4QDV8_9GAMM</name>
<reference evidence="2 3" key="1">
    <citation type="journal article" date="2015" name="BMC Genomics">
        <title>Genome mining reveals unlocked bioactive potential of marine Gram-negative bacteria.</title>
        <authorList>
            <person name="Machado H."/>
            <person name="Sonnenschein E.C."/>
            <person name="Melchiorsen J."/>
            <person name="Gram L."/>
        </authorList>
    </citation>
    <scope>NUCLEOTIDE SEQUENCE [LARGE SCALE GENOMIC DNA]</scope>
    <source>
        <strain evidence="2 3">S2471</strain>
    </source>
</reference>
<organism evidence="2 3">
    <name type="scientific">Pseudoalteromonas rubra</name>
    <dbReference type="NCBI Taxonomy" id="43658"/>
    <lineage>
        <taxon>Bacteria</taxon>
        <taxon>Pseudomonadati</taxon>
        <taxon>Pseudomonadota</taxon>
        <taxon>Gammaproteobacteria</taxon>
        <taxon>Alteromonadales</taxon>
        <taxon>Pseudoalteromonadaceae</taxon>
        <taxon>Pseudoalteromonas</taxon>
    </lineage>
</organism>
<protein>
    <submittedName>
        <fullName evidence="2">Uncharacterized protein</fullName>
    </submittedName>
</protein>
<evidence type="ECO:0000313" key="3">
    <source>
        <dbReference type="Proteomes" id="UP000033452"/>
    </source>
</evidence>
<evidence type="ECO:0000313" key="2">
    <source>
        <dbReference type="EMBL" id="KJZ05908.1"/>
    </source>
</evidence>
<gene>
    <name evidence="2" type="ORF">TW77_21325</name>
</gene>
<comment type="caution">
    <text evidence="2">The sequence shown here is derived from an EMBL/GenBank/DDBJ whole genome shotgun (WGS) entry which is preliminary data.</text>
</comment>
<evidence type="ECO:0000256" key="1">
    <source>
        <dbReference type="SAM" id="Phobius"/>
    </source>
</evidence>
<accession>A0A0F4QDV8</accession>
<keyword evidence="1" id="KW-0812">Transmembrane</keyword>
<dbReference type="EMBL" id="JXYA01000059">
    <property type="protein sequence ID" value="KJZ05908.1"/>
    <property type="molecule type" value="Genomic_DNA"/>
</dbReference>
<sequence>MTGSDWLGVAGLIVGIAGLAYAVYENRSKARLSDYIRAQNWHIYSKANNANGSVQLALQKYKQAESQTVDLEAFEWLSKADAFGQDVFKDVIRQIQFSEPSFTAQDVERWVKEKRVSEKHAPLFYSLTPANKSLQPTAKAAAE</sequence>
<dbReference type="Proteomes" id="UP000033452">
    <property type="component" value="Unassembled WGS sequence"/>
</dbReference>
<proteinExistence type="predicted"/>
<keyword evidence="3" id="KW-1185">Reference proteome</keyword>
<dbReference type="PATRIC" id="fig|43658.5.peg.4496"/>
<dbReference type="AlphaFoldDB" id="A0A0F4QDV8"/>